<comment type="caution">
    <text evidence="5">The sequence shown here is derived from an EMBL/GenBank/DDBJ whole genome shotgun (WGS) entry which is preliminary data.</text>
</comment>
<dbReference type="GO" id="GO:0004519">
    <property type="term" value="F:endonuclease activity"/>
    <property type="evidence" value="ECO:0007669"/>
    <property type="project" value="UniProtKB-KW"/>
</dbReference>
<dbReference type="InterPro" id="IPR016071">
    <property type="entry name" value="Staphylococal_nuclease_OB-fold"/>
</dbReference>
<keyword evidence="6" id="KW-1185">Reference proteome</keyword>
<feature type="domain" description="TNase-like" evidence="4">
    <location>
        <begin position="72"/>
        <end position="206"/>
    </location>
</feature>
<name>S0JR88_9ENTE</name>
<dbReference type="PANTHER" id="PTHR12302">
    <property type="entry name" value="EBNA2 BINDING PROTEIN P100"/>
    <property type="match status" value="1"/>
</dbReference>
<accession>S0JR88</accession>
<protein>
    <recommendedName>
        <fullName evidence="4">TNase-like domain-containing protein</fullName>
    </recommendedName>
</protein>
<keyword evidence="3" id="KW-0378">Hydrolase</keyword>
<dbReference type="AlphaFoldDB" id="S0JR88"/>
<dbReference type="GO" id="GO:0016787">
    <property type="term" value="F:hydrolase activity"/>
    <property type="evidence" value="ECO:0007669"/>
    <property type="project" value="UniProtKB-KW"/>
</dbReference>
<dbReference type="eggNOG" id="COG1525">
    <property type="taxonomic scope" value="Bacteria"/>
</dbReference>
<dbReference type="STRING" id="41997.RV16_GL000196"/>
<dbReference type="PROSITE" id="PS50830">
    <property type="entry name" value="TNASE_3"/>
    <property type="match status" value="1"/>
</dbReference>
<evidence type="ECO:0000256" key="3">
    <source>
        <dbReference type="ARBA" id="ARBA00022801"/>
    </source>
</evidence>
<sequence length="224" mass="25476">MKKKITSFLTVLIVLIVGIWQWLNPSEFLEVAEPKQEQKQISEPTNTIDTTINEKTSQSIDDIDLENPPRFENIRVSSLRSVDGDTFAFYTADGKEHKLRLLMVDTPESVKKGVSVQPYGKEASDFTKEQLTKEGVSLVFDKGEVVDNYGRFLAYVYIGENSLQELLLENGLGIVRYVNAGGDSLVEELLTAQEKAQDEKLGVWSKKDYVMQMKNGYYRYNEVE</sequence>
<dbReference type="Proteomes" id="UP000014136">
    <property type="component" value="Unassembled WGS sequence"/>
</dbReference>
<evidence type="ECO:0000256" key="1">
    <source>
        <dbReference type="ARBA" id="ARBA00022722"/>
    </source>
</evidence>
<dbReference type="Gene3D" id="2.40.50.90">
    <property type="match status" value="1"/>
</dbReference>
<evidence type="ECO:0000313" key="5">
    <source>
        <dbReference type="EMBL" id="EOT29421.1"/>
    </source>
</evidence>
<reference evidence="5 6" key="1">
    <citation type="submission" date="2013-03" db="EMBL/GenBank/DDBJ databases">
        <title>The Genome Sequence of Enterococcus saccharolyticus ATCC_43076 (Illumina only assembly).</title>
        <authorList>
            <consortium name="The Broad Institute Genomics Platform"/>
            <consortium name="The Broad Institute Genome Sequencing Center for Infectious Disease"/>
            <person name="Earl A."/>
            <person name="Russ C."/>
            <person name="Gilmore M."/>
            <person name="Surin D."/>
            <person name="Walker B."/>
            <person name="Young S."/>
            <person name="Zeng Q."/>
            <person name="Gargeya S."/>
            <person name="Fitzgerald M."/>
            <person name="Haas B."/>
            <person name="Abouelleil A."/>
            <person name="Allen A.W."/>
            <person name="Alvarado L."/>
            <person name="Arachchi H.M."/>
            <person name="Berlin A.M."/>
            <person name="Chapman S.B."/>
            <person name="Gainer-Dewar J."/>
            <person name="Goldberg J."/>
            <person name="Griggs A."/>
            <person name="Gujja S."/>
            <person name="Hansen M."/>
            <person name="Howarth C."/>
            <person name="Imamovic A."/>
            <person name="Ireland A."/>
            <person name="Larimer J."/>
            <person name="McCowan C."/>
            <person name="Murphy C."/>
            <person name="Pearson M."/>
            <person name="Poon T.W."/>
            <person name="Priest M."/>
            <person name="Roberts A."/>
            <person name="Saif S."/>
            <person name="Shea T."/>
            <person name="Sisk P."/>
            <person name="Sykes S."/>
            <person name="Wortman J."/>
            <person name="Nusbaum C."/>
            <person name="Birren B."/>
        </authorList>
    </citation>
    <scope>NUCLEOTIDE SEQUENCE [LARGE SCALE GENOMIC DNA]</scope>
    <source>
        <strain evidence="5 6">ATCC 43076</strain>
    </source>
</reference>
<keyword evidence="1" id="KW-0540">Nuclease</keyword>
<dbReference type="EMBL" id="AHYT01000004">
    <property type="protein sequence ID" value="EOT29421.1"/>
    <property type="molecule type" value="Genomic_DNA"/>
</dbReference>
<evidence type="ECO:0000313" key="6">
    <source>
        <dbReference type="Proteomes" id="UP000014136"/>
    </source>
</evidence>
<dbReference type="RefSeq" id="WP_016175170.1">
    <property type="nucleotide sequence ID" value="NZ_KE136389.1"/>
</dbReference>
<dbReference type="Pfam" id="PF00565">
    <property type="entry name" value="SNase"/>
    <property type="match status" value="1"/>
</dbReference>
<organism evidence="5 6">
    <name type="scientific">Enterococcus saccharolyticus subsp. saccharolyticus ATCC 43076</name>
    <dbReference type="NCBI Taxonomy" id="1139996"/>
    <lineage>
        <taxon>Bacteria</taxon>
        <taxon>Bacillati</taxon>
        <taxon>Bacillota</taxon>
        <taxon>Bacilli</taxon>
        <taxon>Lactobacillales</taxon>
        <taxon>Enterococcaceae</taxon>
        <taxon>Enterococcus</taxon>
    </lineage>
</organism>
<evidence type="ECO:0000256" key="2">
    <source>
        <dbReference type="ARBA" id="ARBA00022759"/>
    </source>
</evidence>
<dbReference type="PATRIC" id="fig|1139996.3.peg.1356"/>
<dbReference type="InterPro" id="IPR035437">
    <property type="entry name" value="SNase_OB-fold_sf"/>
</dbReference>
<gene>
    <name evidence="5" type="ORF">OMQ_01373</name>
</gene>
<proteinExistence type="predicted"/>
<dbReference type="SMART" id="SM00318">
    <property type="entry name" value="SNc"/>
    <property type="match status" value="1"/>
</dbReference>
<dbReference type="OrthoDB" id="4376109at2"/>
<dbReference type="SUPFAM" id="SSF50199">
    <property type="entry name" value="Staphylococcal nuclease"/>
    <property type="match status" value="1"/>
</dbReference>
<dbReference type="PANTHER" id="PTHR12302:SF3">
    <property type="entry name" value="SERINE_THREONINE-PROTEIN KINASE 31"/>
    <property type="match status" value="1"/>
</dbReference>
<keyword evidence="2" id="KW-0255">Endonuclease</keyword>
<evidence type="ECO:0000259" key="4">
    <source>
        <dbReference type="PROSITE" id="PS50830"/>
    </source>
</evidence>
<dbReference type="HOGENOM" id="CLU_046484_5_2_9"/>